<gene>
    <name evidence="1" type="ordered locus">MTR_4g119160</name>
</gene>
<reference evidence="1 3" key="2">
    <citation type="journal article" date="2014" name="BMC Genomics">
        <title>An improved genome release (version Mt4.0) for the model legume Medicago truncatula.</title>
        <authorList>
            <person name="Tang H."/>
            <person name="Krishnakumar V."/>
            <person name="Bidwell S."/>
            <person name="Rosen B."/>
            <person name="Chan A."/>
            <person name="Zhou S."/>
            <person name="Gentzbittel L."/>
            <person name="Childs K.L."/>
            <person name="Yandell M."/>
            <person name="Gundlach H."/>
            <person name="Mayer K.F."/>
            <person name="Schwartz D.C."/>
            <person name="Town C.D."/>
        </authorList>
    </citation>
    <scope>GENOME REANNOTATION</scope>
    <source>
        <strain evidence="2 3">cv. Jemalong A17</strain>
    </source>
</reference>
<reference evidence="1 3" key="1">
    <citation type="journal article" date="2011" name="Nature">
        <title>The Medicago genome provides insight into the evolution of rhizobial symbioses.</title>
        <authorList>
            <person name="Young N.D."/>
            <person name="Debelle F."/>
            <person name="Oldroyd G.E."/>
            <person name="Geurts R."/>
            <person name="Cannon S.B."/>
            <person name="Udvardi M.K."/>
            <person name="Benedito V.A."/>
            <person name="Mayer K.F."/>
            <person name="Gouzy J."/>
            <person name="Schoof H."/>
            <person name="Van de Peer Y."/>
            <person name="Proost S."/>
            <person name="Cook D.R."/>
            <person name="Meyers B.C."/>
            <person name="Spannagl M."/>
            <person name="Cheung F."/>
            <person name="De Mita S."/>
            <person name="Krishnakumar V."/>
            <person name="Gundlach H."/>
            <person name="Zhou S."/>
            <person name="Mudge J."/>
            <person name="Bharti A.K."/>
            <person name="Murray J.D."/>
            <person name="Naoumkina M.A."/>
            <person name="Rosen B."/>
            <person name="Silverstein K.A."/>
            <person name="Tang H."/>
            <person name="Rombauts S."/>
            <person name="Zhao P.X."/>
            <person name="Zhou P."/>
            <person name="Barbe V."/>
            <person name="Bardou P."/>
            <person name="Bechner M."/>
            <person name="Bellec A."/>
            <person name="Berger A."/>
            <person name="Berges H."/>
            <person name="Bidwell S."/>
            <person name="Bisseling T."/>
            <person name="Choisne N."/>
            <person name="Couloux A."/>
            <person name="Denny R."/>
            <person name="Deshpande S."/>
            <person name="Dai X."/>
            <person name="Doyle J.J."/>
            <person name="Dudez A.M."/>
            <person name="Farmer A.D."/>
            <person name="Fouteau S."/>
            <person name="Franken C."/>
            <person name="Gibelin C."/>
            <person name="Gish J."/>
            <person name="Goldstein S."/>
            <person name="Gonzalez A.J."/>
            <person name="Green P.J."/>
            <person name="Hallab A."/>
            <person name="Hartog M."/>
            <person name="Hua A."/>
            <person name="Humphray S.J."/>
            <person name="Jeong D.H."/>
            <person name="Jing Y."/>
            <person name="Jocker A."/>
            <person name="Kenton S.M."/>
            <person name="Kim D.J."/>
            <person name="Klee K."/>
            <person name="Lai H."/>
            <person name="Lang C."/>
            <person name="Lin S."/>
            <person name="Macmil S.L."/>
            <person name="Magdelenat G."/>
            <person name="Matthews L."/>
            <person name="McCorrison J."/>
            <person name="Monaghan E.L."/>
            <person name="Mun J.H."/>
            <person name="Najar F.Z."/>
            <person name="Nicholson C."/>
            <person name="Noirot C."/>
            <person name="O'Bleness M."/>
            <person name="Paule C.R."/>
            <person name="Poulain J."/>
            <person name="Prion F."/>
            <person name="Qin B."/>
            <person name="Qu C."/>
            <person name="Retzel E.F."/>
            <person name="Riddle C."/>
            <person name="Sallet E."/>
            <person name="Samain S."/>
            <person name="Samson N."/>
            <person name="Sanders I."/>
            <person name="Saurat O."/>
            <person name="Scarpelli C."/>
            <person name="Schiex T."/>
            <person name="Segurens B."/>
            <person name="Severin A.J."/>
            <person name="Sherrier D.J."/>
            <person name="Shi R."/>
            <person name="Sims S."/>
            <person name="Singer S.R."/>
            <person name="Sinharoy S."/>
            <person name="Sterck L."/>
            <person name="Viollet A."/>
            <person name="Wang B.B."/>
            <person name="Wang K."/>
            <person name="Wang M."/>
            <person name="Wang X."/>
            <person name="Warfsmann J."/>
            <person name="Weissenbach J."/>
            <person name="White D.D."/>
            <person name="White J.D."/>
            <person name="Wiley G.B."/>
            <person name="Wincker P."/>
            <person name="Xing Y."/>
            <person name="Yang L."/>
            <person name="Yao Z."/>
            <person name="Ying F."/>
            <person name="Zhai J."/>
            <person name="Zhou L."/>
            <person name="Zuber A."/>
            <person name="Denarie J."/>
            <person name="Dixon R.A."/>
            <person name="May G.D."/>
            <person name="Schwartz D.C."/>
            <person name="Rogers J."/>
            <person name="Quetier F."/>
            <person name="Town C.D."/>
            <person name="Roe B.A."/>
        </authorList>
    </citation>
    <scope>NUCLEOTIDE SEQUENCE [LARGE SCALE GENOMIC DNA]</scope>
    <source>
        <strain evidence="1">A17</strain>
        <strain evidence="2 3">cv. Jemalong A17</strain>
    </source>
</reference>
<evidence type="ECO:0000313" key="2">
    <source>
        <dbReference type="EnsemblPlants" id="AES91810"/>
    </source>
</evidence>
<dbReference type="EMBL" id="CM001220">
    <property type="protein sequence ID" value="AES91810.1"/>
    <property type="molecule type" value="Genomic_DNA"/>
</dbReference>
<reference evidence="2" key="3">
    <citation type="submission" date="2015-04" db="UniProtKB">
        <authorList>
            <consortium name="EnsemblPlants"/>
        </authorList>
    </citation>
    <scope>IDENTIFICATION</scope>
    <source>
        <strain evidence="2">cv. Jemalong A17</strain>
    </source>
</reference>
<dbReference type="EnsemblPlants" id="AES91810">
    <property type="protein sequence ID" value="AES91810"/>
    <property type="gene ID" value="MTR_4g119160"/>
</dbReference>
<protein>
    <submittedName>
        <fullName evidence="1 2">Uncharacterized protein</fullName>
    </submittedName>
</protein>
<sequence>MGQYFDVVYAVGDLTGEVILEEIEAPEVGTIVQPRRLYSQVWNPVQHTYVNQAPANYHPAPHTYVNQTPTNYFPLAYYYRNRSYFSNI</sequence>
<organism evidence="1 3">
    <name type="scientific">Medicago truncatula</name>
    <name type="common">Barrel medic</name>
    <name type="synonym">Medicago tribuloides</name>
    <dbReference type="NCBI Taxonomy" id="3880"/>
    <lineage>
        <taxon>Eukaryota</taxon>
        <taxon>Viridiplantae</taxon>
        <taxon>Streptophyta</taxon>
        <taxon>Embryophyta</taxon>
        <taxon>Tracheophyta</taxon>
        <taxon>Spermatophyta</taxon>
        <taxon>Magnoliopsida</taxon>
        <taxon>eudicotyledons</taxon>
        <taxon>Gunneridae</taxon>
        <taxon>Pentapetalae</taxon>
        <taxon>rosids</taxon>
        <taxon>fabids</taxon>
        <taxon>Fabales</taxon>
        <taxon>Fabaceae</taxon>
        <taxon>Papilionoideae</taxon>
        <taxon>50 kb inversion clade</taxon>
        <taxon>NPAAA clade</taxon>
        <taxon>Hologalegina</taxon>
        <taxon>IRL clade</taxon>
        <taxon>Trifolieae</taxon>
        <taxon>Medicago</taxon>
    </lineage>
</organism>
<evidence type="ECO:0000313" key="3">
    <source>
        <dbReference type="Proteomes" id="UP000002051"/>
    </source>
</evidence>
<name>G7JK90_MEDTR</name>
<dbReference type="AlphaFoldDB" id="G7JK90"/>
<dbReference type="PaxDb" id="3880-AES91810"/>
<dbReference type="Proteomes" id="UP000002051">
    <property type="component" value="Chromosome 4"/>
</dbReference>
<proteinExistence type="predicted"/>
<accession>G7JK90</accession>
<evidence type="ECO:0000313" key="1">
    <source>
        <dbReference type="EMBL" id="AES91810.1"/>
    </source>
</evidence>
<dbReference type="HOGENOM" id="CLU_2472471_0_0_1"/>
<keyword evidence="3" id="KW-1185">Reference proteome</keyword>